<proteinExistence type="predicted"/>
<evidence type="ECO:0000313" key="2">
    <source>
        <dbReference type="Proteomes" id="UP000242814"/>
    </source>
</evidence>
<sequence length="146" mass="16307">MSYVATTFARRAALRQAILRRPATSTPIRRVTSKVQEAGLDTAPKRDPELYVLLTVMVGAFGIAGWYLGSSPTTSTSESNIRIGESTMPWEQNDESKTNFKYQYHPYGDTSKPLKNAPSALNEVVIPNVTLPKDLHDRFNKYGKEL</sequence>
<dbReference type="Proteomes" id="UP000242814">
    <property type="component" value="Unassembled WGS sequence"/>
</dbReference>
<dbReference type="VEuPathDB" id="FungiDB:PADG_06080"/>
<reference evidence="1 2" key="1">
    <citation type="submission" date="2016-06" db="EMBL/GenBank/DDBJ databases">
        <authorList>
            <person name="Kjaerup R.B."/>
            <person name="Dalgaard T.S."/>
            <person name="Juul-Madsen H.R."/>
        </authorList>
    </citation>
    <scope>NUCLEOTIDE SEQUENCE [LARGE SCALE GENOMIC DNA]</scope>
    <source>
        <strain evidence="1 2">Pb300</strain>
    </source>
</reference>
<comment type="caution">
    <text evidence="1">The sequence shown here is derived from an EMBL/GenBank/DDBJ whole genome shotgun (WGS) entry which is preliminary data.</text>
</comment>
<dbReference type="AlphaFoldDB" id="A0A1D2JEC3"/>
<organism evidence="1 2">
    <name type="scientific">Paracoccidioides brasiliensis</name>
    <dbReference type="NCBI Taxonomy" id="121759"/>
    <lineage>
        <taxon>Eukaryota</taxon>
        <taxon>Fungi</taxon>
        <taxon>Dikarya</taxon>
        <taxon>Ascomycota</taxon>
        <taxon>Pezizomycotina</taxon>
        <taxon>Eurotiomycetes</taxon>
        <taxon>Eurotiomycetidae</taxon>
        <taxon>Onygenales</taxon>
        <taxon>Ajellomycetaceae</taxon>
        <taxon>Paracoccidioides</taxon>
    </lineage>
</organism>
<dbReference type="PANTHER" id="PTHR40466:SF1">
    <property type="entry name" value="FUNGAL PROTEIN"/>
    <property type="match status" value="1"/>
</dbReference>
<dbReference type="OrthoDB" id="3141857at2759"/>
<dbReference type="InterPro" id="IPR039965">
    <property type="entry name" value="C3H7.08c"/>
</dbReference>
<evidence type="ECO:0000313" key="1">
    <source>
        <dbReference type="EMBL" id="ODH28082.1"/>
    </source>
</evidence>
<dbReference type="EMBL" id="LZYO01000151">
    <property type="protein sequence ID" value="ODH28082.1"/>
    <property type="molecule type" value="Genomic_DNA"/>
</dbReference>
<dbReference type="PANTHER" id="PTHR40466">
    <property type="entry name" value="EXPRESSED PROTEIN"/>
    <property type="match status" value="1"/>
</dbReference>
<accession>A0A1D2JEC3</accession>
<gene>
    <name evidence="1" type="ORF">ACO22_04020</name>
</gene>
<dbReference type="VEuPathDB" id="FungiDB:PABG_05742"/>
<protein>
    <submittedName>
        <fullName evidence="1">Uncharacterized protein</fullName>
    </submittedName>
</protein>
<name>A0A1D2JEC3_PARBR</name>